<proteinExistence type="predicted"/>
<accession>A0A5B7K2C1</accession>
<dbReference type="Proteomes" id="UP000324222">
    <property type="component" value="Unassembled WGS sequence"/>
</dbReference>
<dbReference type="EMBL" id="VSRR010123880">
    <property type="protein sequence ID" value="MPD00677.1"/>
    <property type="molecule type" value="Genomic_DNA"/>
</dbReference>
<protein>
    <submittedName>
        <fullName evidence="2">Uncharacterized protein</fullName>
    </submittedName>
</protein>
<feature type="compositionally biased region" description="Low complexity" evidence="1">
    <location>
        <begin position="12"/>
        <end position="41"/>
    </location>
</feature>
<gene>
    <name evidence="2" type="ORF">E2C01_096165</name>
</gene>
<organism evidence="2 3">
    <name type="scientific">Portunus trituberculatus</name>
    <name type="common">Swimming crab</name>
    <name type="synonym">Neptunus trituberculatus</name>
    <dbReference type="NCBI Taxonomy" id="210409"/>
    <lineage>
        <taxon>Eukaryota</taxon>
        <taxon>Metazoa</taxon>
        <taxon>Ecdysozoa</taxon>
        <taxon>Arthropoda</taxon>
        <taxon>Crustacea</taxon>
        <taxon>Multicrustacea</taxon>
        <taxon>Malacostraca</taxon>
        <taxon>Eumalacostraca</taxon>
        <taxon>Eucarida</taxon>
        <taxon>Decapoda</taxon>
        <taxon>Pleocyemata</taxon>
        <taxon>Brachyura</taxon>
        <taxon>Eubrachyura</taxon>
        <taxon>Portunoidea</taxon>
        <taxon>Portunidae</taxon>
        <taxon>Portuninae</taxon>
        <taxon>Portunus</taxon>
    </lineage>
</organism>
<feature type="region of interest" description="Disordered" evidence="1">
    <location>
        <begin position="12"/>
        <end position="51"/>
    </location>
</feature>
<sequence length="84" mass="9222">MLRVLTPISLYSSPPSLPFFPISEPASQQGSQHTTSSSPGPECLPGPVLDLKDSNPLVGRLITFRVSNPHERESGRDGRRWELP</sequence>
<reference evidence="2 3" key="1">
    <citation type="submission" date="2019-05" db="EMBL/GenBank/DDBJ databases">
        <title>Another draft genome of Portunus trituberculatus and its Hox gene families provides insights of decapod evolution.</title>
        <authorList>
            <person name="Jeong J.-H."/>
            <person name="Song I."/>
            <person name="Kim S."/>
            <person name="Choi T."/>
            <person name="Kim D."/>
            <person name="Ryu S."/>
            <person name="Kim W."/>
        </authorList>
    </citation>
    <scope>NUCLEOTIDE SEQUENCE [LARGE SCALE GENOMIC DNA]</scope>
    <source>
        <tissue evidence="2">Muscle</tissue>
    </source>
</reference>
<evidence type="ECO:0000256" key="1">
    <source>
        <dbReference type="SAM" id="MobiDB-lite"/>
    </source>
</evidence>
<comment type="caution">
    <text evidence="2">The sequence shown here is derived from an EMBL/GenBank/DDBJ whole genome shotgun (WGS) entry which is preliminary data.</text>
</comment>
<name>A0A5B7K2C1_PORTR</name>
<dbReference type="AlphaFoldDB" id="A0A5B7K2C1"/>
<evidence type="ECO:0000313" key="3">
    <source>
        <dbReference type="Proteomes" id="UP000324222"/>
    </source>
</evidence>
<evidence type="ECO:0000313" key="2">
    <source>
        <dbReference type="EMBL" id="MPD00677.1"/>
    </source>
</evidence>
<keyword evidence="3" id="KW-1185">Reference proteome</keyword>